<dbReference type="RefSeq" id="WP_093391495.1">
    <property type="nucleotide sequence ID" value="NZ_LT629736.1"/>
</dbReference>
<dbReference type="OrthoDB" id="9775224at2"/>
<dbReference type="PANTHER" id="PTHR34383">
    <property type="entry name" value="POLYPHOSPHATE:AMP PHOSPHOTRANSFERASE-RELATED"/>
    <property type="match status" value="1"/>
</dbReference>
<dbReference type="PANTHER" id="PTHR34383:SF3">
    <property type="entry name" value="POLYPHOSPHATE:AMP PHOSPHOTRANSFERASE"/>
    <property type="match status" value="1"/>
</dbReference>
<dbReference type="InterPro" id="IPR027417">
    <property type="entry name" value="P-loop_NTPase"/>
</dbReference>
<sequence length="484" mass="56609">MSETKLSKKDLKKLDAALTEALLDAQYELRRSGRGPLLVLISGNDFAGKAEAIYAFYKRLDNRHLNTRAFSLPQAIDARMPRLWRYWRSLPPDGEIGFYLGSWYHQPLMQYSRGEISREQFDEHMCELVRFEQLLIAEGVGIIKLWLHLTPRHASEQQRLALDPSEQPVAMREWGEFSAADYEDVRTAAARMRELTSTELAPWHQVHSHDSDYRDMRIGELVLEASVRLMESDDEQPPVHWIGSPDRLQDQLDFSKALDKPVYKEQLEQYQKRLRELIRHPGFAERSLLLVFEGTDAAGKGGSIRRITECLDPRYLRVHGTSAPTAEERSHPYLWRFWRRIPSPGSVVVFDRSYYGRVLVERVEGFAADNDWRRAYAEINDFERQLLDSGTVIVKFWLAISEKEQLQRFEAREQSPVKRYKLTEEDWRNRKQWPAYQQAMNDMVMRTSTPKAPWHLIPAEDKRYARVETLRIVCESLETALGLR</sequence>
<dbReference type="STRING" id="487184.SAMN05216421_0309"/>
<dbReference type="InterPro" id="IPR022489">
    <property type="entry name" value="PolyP_AMP_Tfrase"/>
</dbReference>
<dbReference type="AlphaFoldDB" id="A0A1H1LWX0"/>
<dbReference type="SUPFAM" id="SSF52540">
    <property type="entry name" value="P-loop containing nucleoside triphosphate hydrolases"/>
    <property type="match status" value="1"/>
</dbReference>
<dbReference type="Proteomes" id="UP000243207">
    <property type="component" value="Chromosome I"/>
</dbReference>
<dbReference type="Pfam" id="PF03976">
    <property type="entry name" value="PPK2"/>
    <property type="match status" value="2"/>
</dbReference>
<dbReference type="Gene3D" id="3.40.50.300">
    <property type="entry name" value="P-loop containing nucleotide triphosphate hydrolases"/>
    <property type="match status" value="2"/>
</dbReference>
<feature type="domain" description="Polyphosphate kinase-2-related" evidence="1">
    <location>
        <begin position="6"/>
        <end position="225"/>
    </location>
</feature>
<keyword evidence="3" id="KW-1185">Reference proteome</keyword>
<organism evidence="2 3">
    <name type="scientific">Halopseudomonas xinjiangensis</name>
    <dbReference type="NCBI Taxonomy" id="487184"/>
    <lineage>
        <taxon>Bacteria</taxon>
        <taxon>Pseudomonadati</taxon>
        <taxon>Pseudomonadota</taxon>
        <taxon>Gammaproteobacteria</taxon>
        <taxon>Pseudomonadales</taxon>
        <taxon>Pseudomonadaceae</taxon>
        <taxon>Halopseudomonas</taxon>
    </lineage>
</organism>
<reference evidence="3" key="1">
    <citation type="submission" date="2016-10" db="EMBL/GenBank/DDBJ databases">
        <authorList>
            <person name="Varghese N."/>
            <person name="Submissions S."/>
        </authorList>
    </citation>
    <scope>NUCLEOTIDE SEQUENCE [LARGE SCALE GENOMIC DNA]</scope>
    <source>
        <strain evidence="3">NRRL B-51270</strain>
    </source>
</reference>
<name>A0A1H1LWX0_9GAMM</name>
<feature type="domain" description="Polyphosphate kinase-2-related" evidence="1">
    <location>
        <begin position="258"/>
        <end position="479"/>
    </location>
</feature>
<proteinExistence type="predicted"/>
<evidence type="ECO:0000259" key="1">
    <source>
        <dbReference type="Pfam" id="PF03976"/>
    </source>
</evidence>
<evidence type="ECO:0000313" key="2">
    <source>
        <dbReference type="EMBL" id="SDR78752.1"/>
    </source>
</evidence>
<dbReference type="NCBIfam" id="TIGR03708">
    <property type="entry name" value="poly_P_AMP_trns"/>
    <property type="match status" value="1"/>
</dbReference>
<evidence type="ECO:0000313" key="3">
    <source>
        <dbReference type="Proteomes" id="UP000243207"/>
    </source>
</evidence>
<dbReference type="InterPro" id="IPR022488">
    <property type="entry name" value="PPK2-related"/>
</dbReference>
<accession>A0A1H1LWX0</accession>
<dbReference type="GO" id="GO:0006797">
    <property type="term" value="P:polyphosphate metabolic process"/>
    <property type="evidence" value="ECO:0007669"/>
    <property type="project" value="InterPro"/>
</dbReference>
<protein>
    <submittedName>
        <fullName evidence="2">Polyphosphate:AMP phosphotransferase</fullName>
    </submittedName>
</protein>
<gene>
    <name evidence="2" type="ORF">SAMN05216421_0309</name>
</gene>
<keyword evidence="2" id="KW-0808">Transferase</keyword>
<dbReference type="EMBL" id="LT629736">
    <property type="protein sequence ID" value="SDR78752.1"/>
    <property type="molecule type" value="Genomic_DNA"/>
</dbReference>
<dbReference type="GO" id="GO:0043751">
    <property type="term" value="F:polyphosphate:AMP phosphotransferase activity"/>
    <property type="evidence" value="ECO:0007669"/>
    <property type="project" value="InterPro"/>
</dbReference>